<feature type="domain" description="AB hydrolase-1" evidence="1">
    <location>
        <begin position="40"/>
        <end position="288"/>
    </location>
</feature>
<protein>
    <submittedName>
        <fullName evidence="2">Ndr family</fullName>
    </submittedName>
</protein>
<dbReference type="PANTHER" id="PTHR43798">
    <property type="entry name" value="MONOACYLGLYCEROL LIPASE"/>
    <property type="match status" value="1"/>
</dbReference>
<reference evidence="2" key="1">
    <citation type="submission" date="2020-09" db="EMBL/GenBank/DDBJ databases">
        <title>Comparative genome analyses of four rice-infecting Rhizoctonia solani isolates reveal extensive enrichment of homogalacturonan modification genes.</title>
        <authorList>
            <person name="Lee D.-Y."/>
            <person name="Jeon J."/>
            <person name="Kim K.-T."/>
            <person name="Cheong K."/>
            <person name="Song H."/>
            <person name="Choi G."/>
            <person name="Ko J."/>
            <person name="Opiyo S.O."/>
            <person name="Zuo S."/>
            <person name="Madhav S."/>
            <person name="Lee Y.-H."/>
            <person name="Wang G.-L."/>
        </authorList>
    </citation>
    <scope>NUCLEOTIDE SEQUENCE</scope>
    <source>
        <strain evidence="2">AG1-IA YN-7</strain>
    </source>
</reference>
<sequence>MSSQLHPLGYNSKIAKLSSGHHLRYVDIHPPQGTTPIVTVLLIHGFPDSASVYGWRHQVKGWSQRGIRLIVPDTIGYTGSSQPTDPQEYSMKSQSDDLEELVRQAGVSENEKIVLVAHDWQGRNHCFADGSIQTGSRERSCQQAEKFINALYSSPAKFASAEVPQFEKAGVLERWLQDQSQMTKSDILSKEASAFLELDTIISQIKAGVGFSAMLNYYRTAQINYELEKDLPQEFRPDMPKLLILPTADPALPADILAQAQQGAKGVEIVWLEGAGHWLMLERPQEVESLVGEWVEKMVAQDWTI</sequence>
<dbReference type="EMBL" id="JACYCC010000037">
    <property type="protein sequence ID" value="KAF8679644.1"/>
    <property type="molecule type" value="Genomic_DNA"/>
</dbReference>
<evidence type="ECO:0000313" key="2">
    <source>
        <dbReference type="EMBL" id="KAF8679644.1"/>
    </source>
</evidence>
<gene>
    <name evidence="2" type="ORF">RHS04_04483</name>
</gene>
<dbReference type="AlphaFoldDB" id="A0A8H7H8H3"/>
<dbReference type="InterPro" id="IPR029058">
    <property type="entry name" value="AB_hydrolase_fold"/>
</dbReference>
<dbReference type="SUPFAM" id="SSF53474">
    <property type="entry name" value="alpha/beta-Hydrolases"/>
    <property type="match status" value="1"/>
</dbReference>
<accession>A0A8H7H8H3</accession>
<comment type="caution">
    <text evidence="2">The sequence shown here is derived from an EMBL/GenBank/DDBJ whole genome shotgun (WGS) entry which is preliminary data.</text>
</comment>
<dbReference type="Proteomes" id="UP000650582">
    <property type="component" value="Unassembled WGS sequence"/>
</dbReference>
<dbReference type="InterPro" id="IPR000639">
    <property type="entry name" value="Epox_hydrolase-like"/>
</dbReference>
<dbReference type="PRINTS" id="PR00412">
    <property type="entry name" value="EPOXHYDRLASE"/>
</dbReference>
<dbReference type="InterPro" id="IPR050266">
    <property type="entry name" value="AB_hydrolase_sf"/>
</dbReference>
<dbReference type="GO" id="GO:0047372">
    <property type="term" value="F:monoacylglycerol lipase activity"/>
    <property type="evidence" value="ECO:0007669"/>
    <property type="project" value="TreeGrafter"/>
</dbReference>
<dbReference type="PANTHER" id="PTHR43798:SF33">
    <property type="entry name" value="HYDROLASE, PUTATIVE (AFU_ORTHOLOGUE AFUA_2G14860)-RELATED"/>
    <property type="match status" value="1"/>
</dbReference>
<organism evidence="2 3">
    <name type="scientific">Rhizoctonia solani</name>
    <dbReference type="NCBI Taxonomy" id="456999"/>
    <lineage>
        <taxon>Eukaryota</taxon>
        <taxon>Fungi</taxon>
        <taxon>Dikarya</taxon>
        <taxon>Basidiomycota</taxon>
        <taxon>Agaricomycotina</taxon>
        <taxon>Agaricomycetes</taxon>
        <taxon>Cantharellales</taxon>
        <taxon>Ceratobasidiaceae</taxon>
        <taxon>Rhizoctonia</taxon>
    </lineage>
</organism>
<dbReference type="GO" id="GO:0016020">
    <property type="term" value="C:membrane"/>
    <property type="evidence" value="ECO:0007669"/>
    <property type="project" value="TreeGrafter"/>
</dbReference>
<evidence type="ECO:0000259" key="1">
    <source>
        <dbReference type="Pfam" id="PF12697"/>
    </source>
</evidence>
<dbReference type="Pfam" id="PF12697">
    <property type="entry name" value="Abhydrolase_6"/>
    <property type="match status" value="1"/>
</dbReference>
<name>A0A8H7H8H3_9AGAM</name>
<dbReference type="Gene3D" id="3.40.50.1820">
    <property type="entry name" value="alpha/beta hydrolase"/>
    <property type="match status" value="2"/>
</dbReference>
<proteinExistence type="predicted"/>
<dbReference type="GO" id="GO:0046464">
    <property type="term" value="P:acylglycerol catabolic process"/>
    <property type="evidence" value="ECO:0007669"/>
    <property type="project" value="TreeGrafter"/>
</dbReference>
<dbReference type="InterPro" id="IPR000073">
    <property type="entry name" value="AB_hydrolase_1"/>
</dbReference>
<evidence type="ECO:0000313" key="3">
    <source>
        <dbReference type="Proteomes" id="UP000650582"/>
    </source>
</evidence>